<dbReference type="InterPro" id="IPR011066">
    <property type="entry name" value="MscS_channel_C_sf"/>
</dbReference>
<comment type="similarity">
    <text evidence="2">Belongs to the MscS (TC 1.A.23) family.</text>
</comment>
<dbReference type="InterPro" id="IPR010920">
    <property type="entry name" value="LSM_dom_sf"/>
</dbReference>
<feature type="chain" id="PRO_5011969212" evidence="8">
    <location>
        <begin position="26"/>
        <end position="805"/>
    </location>
</feature>
<dbReference type="SUPFAM" id="SSF50182">
    <property type="entry name" value="Sm-like ribonucleoproteins"/>
    <property type="match status" value="1"/>
</dbReference>
<dbReference type="SUPFAM" id="SSF82861">
    <property type="entry name" value="Mechanosensitive channel protein MscS (YggB), transmembrane region"/>
    <property type="match status" value="1"/>
</dbReference>
<evidence type="ECO:0000256" key="2">
    <source>
        <dbReference type="ARBA" id="ARBA00008017"/>
    </source>
</evidence>
<dbReference type="PANTHER" id="PTHR30347">
    <property type="entry name" value="POTASSIUM CHANNEL RELATED"/>
    <property type="match status" value="1"/>
</dbReference>
<feature type="signal peptide" evidence="8">
    <location>
        <begin position="1"/>
        <end position="25"/>
    </location>
</feature>
<feature type="transmembrane region" description="Helical" evidence="7">
    <location>
        <begin position="587"/>
        <end position="607"/>
    </location>
</feature>
<keyword evidence="8" id="KW-0732">Signal</keyword>
<feature type="transmembrane region" description="Helical" evidence="7">
    <location>
        <begin position="306"/>
        <end position="323"/>
    </location>
</feature>
<dbReference type="GO" id="GO:0008381">
    <property type="term" value="F:mechanosensitive monoatomic ion channel activity"/>
    <property type="evidence" value="ECO:0007669"/>
    <property type="project" value="UniProtKB-ARBA"/>
</dbReference>
<keyword evidence="4 7" id="KW-0812">Transmembrane</keyword>
<evidence type="ECO:0000256" key="3">
    <source>
        <dbReference type="ARBA" id="ARBA00022475"/>
    </source>
</evidence>
<feature type="transmembrane region" description="Helical" evidence="7">
    <location>
        <begin position="450"/>
        <end position="473"/>
    </location>
</feature>
<protein>
    <submittedName>
        <fullName evidence="11">Mechanosensitive ion channel</fullName>
    </submittedName>
</protein>
<feature type="transmembrane region" description="Helical" evidence="7">
    <location>
        <begin position="359"/>
        <end position="376"/>
    </location>
</feature>
<feature type="transmembrane region" description="Helical" evidence="7">
    <location>
        <begin position="382"/>
        <end position="399"/>
    </location>
</feature>
<feature type="transmembrane region" description="Helical" evidence="7">
    <location>
        <begin position="494"/>
        <end position="518"/>
    </location>
</feature>
<feature type="transmembrane region" description="Helical" evidence="7">
    <location>
        <begin position="420"/>
        <end position="444"/>
    </location>
</feature>
<dbReference type="Gene3D" id="2.30.30.60">
    <property type="match status" value="1"/>
</dbReference>
<name>A0A238VF60_9FLAO</name>
<evidence type="ECO:0000259" key="10">
    <source>
        <dbReference type="Pfam" id="PF21082"/>
    </source>
</evidence>
<dbReference type="InterPro" id="IPR052702">
    <property type="entry name" value="MscS-like_channel"/>
</dbReference>
<evidence type="ECO:0000256" key="1">
    <source>
        <dbReference type="ARBA" id="ARBA00004651"/>
    </source>
</evidence>
<dbReference type="Pfam" id="PF00924">
    <property type="entry name" value="MS_channel_2nd"/>
    <property type="match status" value="1"/>
</dbReference>
<dbReference type="Proteomes" id="UP000198384">
    <property type="component" value="Unassembled WGS sequence"/>
</dbReference>
<sequence>MIISFKRFQMCFLLCIFLHINLGIAQSKIEGVEEQTKEKATVENVPKISEIIPLESELENQFLEIKNSVGELVDVEYINKEYKKVENYLKNFNTQFNELKKEESVGSNELKYLKDELIQEKQIFNDINRPLTDAIQELEKSRLIWIAEKQKWGSWKAFLLKEDMPSQAKISFNNAEKTIENALTLISSQLNTLLKLQGDGYKNQSVINDYTSKISKLHQKKIVNSFEKASIPMYSISFFEQFTTKMIASIGRGFKTIVLPNSGFFQKYWWSIVMQLLITFSVIFLIRRNRKYLANHKDYKILANRAISSGVFFGVIFVFMIYLDDNSLQSWNLFLATIGGVSFGRLYTNFEGQVWKKHFLYAIVSLLIITGLFDLISLPIPIFRVFILLLSTVGIYKIYTWKKINKATDKSVKYDRFFNIAAIYLIIVLFSEIIGKEVLAIFMYESLLKTIIVVIFMIVFLKMIHAGIELGFSRLSKKVLSGSPKLISNTVKRFSTIINVLIIIFAFLPRLLVIWGVYESIPNAVDSIVKSGFNLGQVNISIGLLITSISVLYGSYVLSTIIEMFLMSDTFEKDKLDQGTRLSIAQLIRYFLLFFGFLLAIATLGFNLTNFTIVLSALGVGIGFGLQGIVNNFVSGLILLFERPVREGDTIEMQGEWSEIKKIGLRATRVMTFDQSDVIIPNQDLVYNQVTNWTLSNRKRRLKIAVGVAYGSNVELVMNLLVAVAKANNNLLKSYDPIVLFRNFGDSTLNFELRVLAKDALNSIQVESDLLAEIDKVFRENNVEIAFPQLDLHLRSVDKSIAINK</sequence>
<evidence type="ECO:0000259" key="9">
    <source>
        <dbReference type="Pfam" id="PF00924"/>
    </source>
</evidence>
<reference evidence="11 12" key="1">
    <citation type="submission" date="2017-06" db="EMBL/GenBank/DDBJ databases">
        <authorList>
            <person name="Kim H.J."/>
            <person name="Triplett B.A."/>
        </authorList>
    </citation>
    <scope>NUCLEOTIDE SEQUENCE [LARGE SCALE GENOMIC DNA]</scope>
    <source>
        <strain evidence="11 12">DSM 29150</strain>
    </source>
</reference>
<dbReference type="InterPro" id="IPR011014">
    <property type="entry name" value="MscS_channel_TM-2"/>
</dbReference>
<dbReference type="EMBL" id="FZNT01000001">
    <property type="protein sequence ID" value="SNR32149.1"/>
    <property type="molecule type" value="Genomic_DNA"/>
</dbReference>
<dbReference type="Pfam" id="PF21082">
    <property type="entry name" value="MS_channel_3rd"/>
    <property type="match status" value="1"/>
</dbReference>
<feature type="transmembrane region" description="Helical" evidence="7">
    <location>
        <begin position="329"/>
        <end position="347"/>
    </location>
</feature>
<dbReference type="InterPro" id="IPR049278">
    <property type="entry name" value="MS_channel_C"/>
</dbReference>
<dbReference type="GO" id="GO:0005886">
    <property type="term" value="C:plasma membrane"/>
    <property type="evidence" value="ECO:0007669"/>
    <property type="project" value="UniProtKB-SubCell"/>
</dbReference>
<organism evidence="11 12">
    <name type="scientific">Lutibacter agarilyticus</name>
    <dbReference type="NCBI Taxonomy" id="1109740"/>
    <lineage>
        <taxon>Bacteria</taxon>
        <taxon>Pseudomonadati</taxon>
        <taxon>Bacteroidota</taxon>
        <taxon>Flavobacteriia</taxon>
        <taxon>Flavobacteriales</taxon>
        <taxon>Flavobacteriaceae</taxon>
        <taxon>Lutibacter</taxon>
    </lineage>
</organism>
<keyword evidence="5 7" id="KW-1133">Transmembrane helix</keyword>
<dbReference type="InterPro" id="IPR006685">
    <property type="entry name" value="MscS_channel_2nd"/>
</dbReference>
<dbReference type="Gene3D" id="3.30.70.100">
    <property type="match status" value="1"/>
</dbReference>
<evidence type="ECO:0000313" key="12">
    <source>
        <dbReference type="Proteomes" id="UP000198384"/>
    </source>
</evidence>
<feature type="domain" description="Mechanosensitive ion channel MscS C-terminal" evidence="10">
    <location>
        <begin position="703"/>
        <end position="785"/>
    </location>
</feature>
<accession>A0A238VF60</accession>
<evidence type="ECO:0000256" key="7">
    <source>
        <dbReference type="SAM" id="Phobius"/>
    </source>
</evidence>
<comment type="subcellular location">
    <subcellularLocation>
        <location evidence="1">Cell membrane</location>
        <topology evidence="1">Multi-pass membrane protein</topology>
    </subcellularLocation>
</comment>
<evidence type="ECO:0000256" key="4">
    <source>
        <dbReference type="ARBA" id="ARBA00022692"/>
    </source>
</evidence>
<dbReference type="SUPFAM" id="SSF82689">
    <property type="entry name" value="Mechanosensitive channel protein MscS (YggB), C-terminal domain"/>
    <property type="match status" value="1"/>
</dbReference>
<evidence type="ECO:0000256" key="6">
    <source>
        <dbReference type="ARBA" id="ARBA00023136"/>
    </source>
</evidence>
<dbReference type="InterPro" id="IPR023408">
    <property type="entry name" value="MscS_beta-dom_sf"/>
</dbReference>
<feature type="domain" description="Mechanosensitive ion channel MscS" evidence="9">
    <location>
        <begin position="629"/>
        <end position="694"/>
    </location>
</feature>
<proteinExistence type="inferred from homology"/>
<gene>
    <name evidence="11" type="ORF">SAMN06265371_101233</name>
</gene>
<dbReference type="PANTHER" id="PTHR30347:SF1">
    <property type="entry name" value="MECHANOSENSITIVE CHANNEL MSCK"/>
    <property type="match status" value="1"/>
</dbReference>
<dbReference type="Gene3D" id="1.10.287.1260">
    <property type="match status" value="1"/>
</dbReference>
<evidence type="ECO:0000256" key="8">
    <source>
        <dbReference type="SAM" id="SignalP"/>
    </source>
</evidence>
<keyword evidence="12" id="KW-1185">Reference proteome</keyword>
<feature type="transmembrane region" description="Helical" evidence="7">
    <location>
        <begin position="538"/>
        <end position="566"/>
    </location>
</feature>
<dbReference type="AlphaFoldDB" id="A0A238VF60"/>
<keyword evidence="3" id="KW-1003">Cell membrane</keyword>
<feature type="transmembrane region" description="Helical" evidence="7">
    <location>
        <begin position="613"/>
        <end position="641"/>
    </location>
</feature>
<feature type="transmembrane region" description="Helical" evidence="7">
    <location>
        <begin position="268"/>
        <end position="286"/>
    </location>
</feature>
<keyword evidence="6 7" id="KW-0472">Membrane</keyword>
<evidence type="ECO:0000256" key="5">
    <source>
        <dbReference type="ARBA" id="ARBA00022989"/>
    </source>
</evidence>
<evidence type="ECO:0000313" key="11">
    <source>
        <dbReference type="EMBL" id="SNR32149.1"/>
    </source>
</evidence>